<comment type="caution">
    <text evidence="2">The sequence shown here is derived from an EMBL/GenBank/DDBJ whole genome shotgun (WGS) entry which is preliminary data.</text>
</comment>
<evidence type="ECO:0000313" key="3">
    <source>
        <dbReference type="Proteomes" id="UP000238908"/>
    </source>
</evidence>
<gene>
    <name evidence="2" type="ORF">XdyCFBP7245_18825</name>
</gene>
<sequence length="59" mass="6435">MALTDCSSSVELETVRHRAPQCGRSKSNAVLPLKRDSAAETQHARGVEKHQRGSEAPHL</sequence>
<dbReference type="AlphaFoldDB" id="A0A2S7BYF8"/>
<feature type="compositionally biased region" description="Polar residues" evidence="1">
    <location>
        <begin position="1"/>
        <end position="11"/>
    </location>
</feature>
<organism evidence="2 3">
    <name type="scientific">Xanthomonas dyei</name>
    <dbReference type="NCBI Taxonomy" id="743699"/>
    <lineage>
        <taxon>Bacteria</taxon>
        <taxon>Pseudomonadati</taxon>
        <taxon>Pseudomonadota</taxon>
        <taxon>Gammaproteobacteria</taxon>
        <taxon>Lysobacterales</taxon>
        <taxon>Lysobacteraceae</taxon>
        <taxon>Xanthomonas</taxon>
    </lineage>
</organism>
<dbReference type="EMBL" id="MDEE01000037">
    <property type="protein sequence ID" value="PPU54315.1"/>
    <property type="molecule type" value="Genomic_DNA"/>
</dbReference>
<feature type="region of interest" description="Disordered" evidence="1">
    <location>
        <begin position="1"/>
        <end position="59"/>
    </location>
</feature>
<reference evidence="2 3" key="1">
    <citation type="submission" date="2016-08" db="EMBL/GenBank/DDBJ databases">
        <authorList>
            <person name="Seilhamer J.J."/>
        </authorList>
    </citation>
    <scope>NUCLEOTIDE SEQUENCE [LARGE SCALE GENOMIC DNA]</scope>
    <source>
        <strain evidence="2 3">CFBP7245</strain>
    </source>
</reference>
<name>A0A2S7BYF8_9XANT</name>
<accession>A0A2S7BYF8</accession>
<proteinExistence type="predicted"/>
<evidence type="ECO:0000256" key="1">
    <source>
        <dbReference type="SAM" id="MobiDB-lite"/>
    </source>
</evidence>
<evidence type="ECO:0000313" key="2">
    <source>
        <dbReference type="EMBL" id="PPU54315.1"/>
    </source>
</evidence>
<dbReference type="Proteomes" id="UP000238908">
    <property type="component" value="Unassembled WGS sequence"/>
</dbReference>
<feature type="compositionally biased region" description="Basic and acidic residues" evidence="1">
    <location>
        <begin position="33"/>
        <end position="59"/>
    </location>
</feature>
<protein>
    <submittedName>
        <fullName evidence="2">Uncharacterized protein</fullName>
    </submittedName>
</protein>